<dbReference type="InterPro" id="IPR012606">
    <property type="entry name" value="Ribosomal_uS15_N"/>
</dbReference>
<reference evidence="7 8" key="1">
    <citation type="submission" date="2013-02" db="EMBL/GenBank/DDBJ databases">
        <title>The Genome Annotation of Plasmodium falciparum Vietnam Oak-Knoll (FVO).</title>
        <authorList>
            <consortium name="The Broad Institute Genome Sequencing Platform"/>
            <consortium name="The Broad Institute Genome Sequencing Center for Infectious Disease"/>
            <person name="Neafsey D."/>
            <person name="Hoffman S."/>
            <person name="Volkman S."/>
            <person name="Rosenthal P."/>
            <person name="Walker B."/>
            <person name="Young S.K."/>
            <person name="Zeng Q."/>
            <person name="Gargeya S."/>
            <person name="Fitzgerald M."/>
            <person name="Haas B."/>
            <person name="Abouelleil A."/>
            <person name="Allen A.W."/>
            <person name="Alvarado L."/>
            <person name="Arachchi H.M."/>
            <person name="Berlin A.M."/>
            <person name="Chapman S.B."/>
            <person name="Gainer-Dewar J."/>
            <person name="Goldberg J."/>
            <person name="Griggs A."/>
            <person name="Gujja S."/>
            <person name="Hansen M."/>
            <person name="Howarth C."/>
            <person name="Imamovic A."/>
            <person name="Ireland A."/>
            <person name="Larimer J."/>
            <person name="McCowan C."/>
            <person name="Murphy C."/>
            <person name="Pearson M."/>
            <person name="Poon T.W."/>
            <person name="Priest M."/>
            <person name="Roberts A."/>
            <person name="Saif S."/>
            <person name="Shea T."/>
            <person name="Sisk P."/>
            <person name="Sykes S."/>
            <person name="Wortman J."/>
            <person name="Nusbaum C."/>
            <person name="Birren B."/>
        </authorList>
    </citation>
    <scope>NUCLEOTIDE SEQUENCE [LARGE SCALE GENOMIC DNA]</scope>
    <source>
        <strain evidence="8">Vietnam Oak-Knoll (FVO)</strain>
    </source>
</reference>
<dbReference type="FunFam" id="4.10.860.130:FF:000001">
    <property type="entry name" value="40S ribosomal protein S13"/>
    <property type="match status" value="1"/>
</dbReference>
<feature type="region of interest" description="Disordered" evidence="5">
    <location>
        <begin position="1"/>
        <end position="27"/>
    </location>
</feature>
<evidence type="ECO:0000256" key="2">
    <source>
        <dbReference type="ARBA" id="ARBA00022980"/>
    </source>
</evidence>
<dbReference type="PANTHER" id="PTHR11885">
    <property type="entry name" value="RIBOSOMAL PROTEIN S15P/S13E"/>
    <property type="match status" value="1"/>
</dbReference>
<dbReference type="Proteomes" id="UP000030690">
    <property type="component" value="Unassembled WGS sequence"/>
</dbReference>
<evidence type="ECO:0000313" key="8">
    <source>
        <dbReference type="Proteomes" id="UP000030690"/>
    </source>
</evidence>
<protein>
    <submittedName>
        <fullName evidence="7">40S ribosomal protein</fullName>
    </submittedName>
</protein>
<sequence>MGRMYGKGKGISSSTLPYKRKQPSWLKQKPSEIEDAIIKLAKKGQTPSQIGATLRDNYGIPQVKSVTGNKILRILRAQGIATTIPEDLYFLIKKAVSMRKHLEKNKKDKDCKFRLILTESKIHRISRYYKRKKLLPSNWKYQSSTASALIA</sequence>
<dbReference type="InterPro" id="IPR023029">
    <property type="entry name" value="Ribosomal_uS15_arc_euk"/>
</dbReference>
<feature type="domain" description="Small ribosomal subunit protein uS15 N-terminal" evidence="6">
    <location>
        <begin position="1"/>
        <end position="60"/>
    </location>
</feature>
<dbReference type="CDD" id="cd00353">
    <property type="entry name" value="Ribosomal_S15p_S13e"/>
    <property type="match status" value="1"/>
</dbReference>
<dbReference type="Gene3D" id="4.10.860.130">
    <property type="match status" value="1"/>
</dbReference>
<dbReference type="PANTHER" id="PTHR11885:SF6">
    <property type="entry name" value="SMALL RIBOSOMAL SUBUNIT PROTEIN US15"/>
    <property type="match status" value="1"/>
</dbReference>
<organism evidence="7 8">
    <name type="scientific">Plasmodium falciparum Vietnam Oak-Knoll</name>
    <name type="common">FVO</name>
    <dbReference type="NCBI Taxonomy" id="1036723"/>
    <lineage>
        <taxon>Eukaryota</taxon>
        <taxon>Sar</taxon>
        <taxon>Alveolata</taxon>
        <taxon>Apicomplexa</taxon>
        <taxon>Aconoidasida</taxon>
        <taxon>Haemosporida</taxon>
        <taxon>Plasmodiidae</taxon>
        <taxon>Plasmodium</taxon>
        <taxon>Plasmodium (Laverania)</taxon>
    </lineage>
</organism>
<evidence type="ECO:0000313" key="7">
    <source>
        <dbReference type="EMBL" id="ETW16622.1"/>
    </source>
</evidence>
<dbReference type="GO" id="GO:0003735">
    <property type="term" value="F:structural constituent of ribosome"/>
    <property type="evidence" value="ECO:0007669"/>
    <property type="project" value="InterPro"/>
</dbReference>
<dbReference type="EMBL" id="KI925141">
    <property type="protein sequence ID" value="ETW16622.1"/>
    <property type="molecule type" value="Genomic_DNA"/>
</dbReference>
<dbReference type="GO" id="GO:0022627">
    <property type="term" value="C:cytosolic small ribosomal subunit"/>
    <property type="evidence" value="ECO:0007669"/>
    <property type="project" value="TreeGrafter"/>
</dbReference>
<dbReference type="SMART" id="SM01386">
    <property type="entry name" value="Ribosomal_S13_N"/>
    <property type="match status" value="1"/>
</dbReference>
<dbReference type="InterPro" id="IPR009068">
    <property type="entry name" value="uS15_NS1_RNA-bd_sf"/>
</dbReference>
<dbReference type="Pfam" id="PF08069">
    <property type="entry name" value="Ribosomal_S13_N"/>
    <property type="match status" value="1"/>
</dbReference>
<dbReference type="GO" id="GO:0006412">
    <property type="term" value="P:translation"/>
    <property type="evidence" value="ECO:0007669"/>
    <property type="project" value="InterPro"/>
</dbReference>
<keyword evidence="3 4" id="KW-0687">Ribonucleoprotein</keyword>
<dbReference type="Pfam" id="PF00312">
    <property type="entry name" value="Ribosomal_S15"/>
    <property type="match status" value="1"/>
</dbReference>
<dbReference type="SMR" id="A0A024V249"/>
<dbReference type="SMART" id="SM01387">
    <property type="entry name" value="Ribosomal_S15"/>
    <property type="match status" value="1"/>
</dbReference>
<name>A0A024V249_PLAFA</name>
<proteinExistence type="inferred from homology"/>
<evidence type="ECO:0000256" key="5">
    <source>
        <dbReference type="SAM" id="MobiDB-lite"/>
    </source>
</evidence>
<dbReference type="GO" id="GO:0070181">
    <property type="term" value="F:small ribosomal subunit rRNA binding"/>
    <property type="evidence" value="ECO:0007669"/>
    <property type="project" value="TreeGrafter"/>
</dbReference>
<dbReference type="NCBIfam" id="NF006331">
    <property type="entry name" value="PRK08561.1"/>
    <property type="match status" value="1"/>
</dbReference>
<keyword evidence="2 4" id="KW-0689">Ribosomal protein</keyword>
<reference evidence="7 8" key="2">
    <citation type="submission" date="2013-02" db="EMBL/GenBank/DDBJ databases">
        <title>The Genome Sequence of Plasmodium falciparum Vietnam Oak-Knoll (FVO).</title>
        <authorList>
            <consortium name="The Broad Institute Genome Sequencing Platform"/>
            <consortium name="The Broad Institute Genome Sequencing Center for Infectious Disease"/>
            <person name="Neafsey D."/>
            <person name="Cheeseman I."/>
            <person name="Volkman S."/>
            <person name="Adams J."/>
            <person name="Walker B."/>
            <person name="Young S.K."/>
            <person name="Zeng Q."/>
            <person name="Gargeya S."/>
            <person name="Fitzgerald M."/>
            <person name="Haas B."/>
            <person name="Abouelleil A."/>
            <person name="Alvarado L."/>
            <person name="Arachchi H.M."/>
            <person name="Berlin A.M."/>
            <person name="Chapman S.B."/>
            <person name="Dewar J."/>
            <person name="Goldberg J."/>
            <person name="Griggs A."/>
            <person name="Gujja S."/>
            <person name="Hansen M."/>
            <person name="Howarth C."/>
            <person name="Imamovic A."/>
            <person name="Larimer J."/>
            <person name="McCowan C."/>
            <person name="Murphy C."/>
            <person name="Neiman D."/>
            <person name="Pearson M."/>
            <person name="Priest M."/>
            <person name="Roberts A."/>
            <person name="Saif S."/>
            <person name="Shea T."/>
            <person name="Sisk P."/>
            <person name="Sykes S."/>
            <person name="Wortman J."/>
            <person name="Nusbaum C."/>
            <person name="Birren B."/>
        </authorList>
    </citation>
    <scope>NUCLEOTIDE SEQUENCE [LARGE SCALE GENOMIC DNA]</scope>
    <source>
        <strain evidence="8">Vietnam Oak-Knoll (FVO)</strain>
    </source>
</reference>
<evidence type="ECO:0000256" key="4">
    <source>
        <dbReference type="RuleBase" id="RU003919"/>
    </source>
</evidence>
<evidence type="ECO:0000259" key="6">
    <source>
        <dbReference type="SMART" id="SM01386"/>
    </source>
</evidence>
<dbReference type="InterPro" id="IPR000589">
    <property type="entry name" value="Ribosomal_uS15"/>
</dbReference>
<evidence type="ECO:0000256" key="1">
    <source>
        <dbReference type="ARBA" id="ARBA00008434"/>
    </source>
</evidence>
<gene>
    <name evidence="7" type="ORF">PFFVO_04482</name>
</gene>
<dbReference type="OrthoDB" id="623277at2759"/>
<dbReference type="HAMAP" id="MF_01343_A">
    <property type="entry name" value="Ribosomal_uS15_A"/>
    <property type="match status" value="1"/>
</dbReference>
<comment type="similarity">
    <text evidence="1 4">Belongs to the universal ribosomal protein uS15 family.</text>
</comment>
<accession>A0A024V249</accession>
<dbReference type="FunFam" id="1.10.287.10:FF:000003">
    <property type="entry name" value="40S ribosomal protein S13"/>
    <property type="match status" value="1"/>
</dbReference>
<dbReference type="Gene3D" id="1.10.287.10">
    <property type="entry name" value="S15/NS1, RNA-binding"/>
    <property type="match status" value="1"/>
</dbReference>
<evidence type="ECO:0000256" key="3">
    <source>
        <dbReference type="ARBA" id="ARBA00023274"/>
    </source>
</evidence>
<dbReference type="GO" id="GO:0005730">
    <property type="term" value="C:nucleolus"/>
    <property type="evidence" value="ECO:0007669"/>
    <property type="project" value="TreeGrafter"/>
</dbReference>
<dbReference type="AlphaFoldDB" id="A0A024V249"/>
<dbReference type="SUPFAM" id="SSF47060">
    <property type="entry name" value="S15/NS1 RNA-binding domain"/>
    <property type="match status" value="1"/>
</dbReference>